<dbReference type="CDD" id="cd02440">
    <property type="entry name" value="AdoMet_MTases"/>
    <property type="match status" value="1"/>
</dbReference>
<dbReference type="AlphaFoldDB" id="A0A250XNI5"/>
<reference evidence="5 6" key="1">
    <citation type="submission" date="2017-08" db="EMBL/GenBank/DDBJ databases">
        <title>Acidophilic green algal genome provides insights into adaptation to an acidic environment.</title>
        <authorList>
            <person name="Hirooka S."/>
            <person name="Hirose Y."/>
            <person name="Kanesaki Y."/>
            <person name="Higuchi S."/>
            <person name="Fujiwara T."/>
            <person name="Onuma R."/>
            <person name="Era A."/>
            <person name="Ohbayashi R."/>
            <person name="Uzuka A."/>
            <person name="Nozaki H."/>
            <person name="Yoshikawa H."/>
            <person name="Miyagishima S.Y."/>
        </authorList>
    </citation>
    <scope>NUCLEOTIDE SEQUENCE [LARGE SCALE GENOMIC DNA]</scope>
    <source>
        <strain evidence="5 6">NIES-2499</strain>
    </source>
</reference>
<evidence type="ECO:0000256" key="2">
    <source>
        <dbReference type="ARBA" id="ARBA00022679"/>
    </source>
</evidence>
<dbReference type="SUPFAM" id="SSF54928">
    <property type="entry name" value="RNA-binding domain, RBD"/>
    <property type="match status" value="1"/>
</dbReference>
<feature type="binding site" evidence="4">
    <location>
        <position position="648"/>
    </location>
    <ligand>
        <name>S-adenosyl-L-methionine</name>
        <dbReference type="ChEBI" id="CHEBI:59789"/>
    </ligand>
</feature>
<dbReference type="EMBL" id="BEGY01000131">
    <property type="protein sequence ID" value="GAX84651.1"/>
    <property type="molecule type" value="Genomic_DNA"/>
</dbReference>
<dbReference type="InterPro" id="IPR010280">
    <property type="entry name" value="U5_MeTrfase_fam"/>
</dbReference>
<dbReference type="Gene3D" id="2.40.50.1070">
    <property type="match status" value="1"/>
</dbReference>
<evidence type="ECO:0000256" key="4">
    <source>
        <dbReference type="PROSITE-ProRule" id="PRU01024"/>
    </source>
</evidence>
<dbReference type="GO" id="GO:0008173">
    <property type="term" value="F:RNA methyltransferase activity"/>
    <property type="evidence" value="ECO:0007669"/>
    <property type="project" value="InterPro"/>
</dbReference>
<dbReference type="GO" id="GO:0003723">
    <property type="term" value="F:RNA binding"/>
    <property type="evidence" value="ECO:0007669"/>
    <property type="project" value="TreeGrafter"/>
</dbReference>
<comment type="similarity">
    <text evidence="4">Belongs to the class I-like SAM-binding methyltransferase superfamily. RNA M5U methyltransferase family.</text>
</comment>
<keyword evidence="3 4" id="KW-0949">S-adenosyl-L-methionine</keyword>
<gene>
    <name evidence="5" type="ORF">CEUSTIGMA_g12072.t1</name>
</gene>
<accession>A0A250XNI5</accession>
<dbReference type="OrthoDB" id="10250660at2759"/>
<evidence type="ECO:0000313" key="6">
    <source>
        <dbReference type="Proteomes" id="UP000232323"/>
    </source>
</evidence>
<dbReference type="InterPro" id="IPR035979">
    <property type="entry name" value="RBD_domain_sf"/>
</dbReference>
<keyword evidence="6" id="KW-1185">Reference proteome</keyword>
<dbReference type="Gene3D" id="3.40.50.150">
    <property type="entry name" value="Vaccinia Virus protein VP39"/>
    <property type="match status" value="2"/>
</dbReference>
<evidence type="ECO:0000256" key="1">
    <source>
        <dbReference type="ARBA" id="ARBA00022603"/>
    </source>
</evidence>
<sequence>MANADTDVGKSICDARESLQKDLDFIKRLHLSASTLDGYVGAARSAAKVAARASKQLRTLLSVNEVIITVRNIPETYDWSKVKDFLQGLGITSLRVEKSSSWQLAVVHLPHNVDKEEVITKLNGQILEGIELKAELGVPENDEMRDPQMLDRCSKKLKTNLKPKRSHMRAAVLAAAKSAPTCVCSVVCPWWKVSYDEQLMQKFALLENTLRTVSKKQDKAGQAVCPTGTSSSLLGMLKSPMISGYRNKSEMSIGIDAAGSIEVGFLMGASADGITIIASPSPTPHTSSMAKAYATVVRDYLRSQRSVLPPWDKRRVPSNGFWRSITVREGHSCFHPSTAAALPSTTLCPSEVWNTNLYHAFFVTADRLQLQEQTKESDCIQPDSYDQDQMYLLTQPYEAVLVTIQVNDKFTHHSLMMSEVSAMAKHIRDEAFRRGLRLTSVLLQLHSGQGNKVPSTAPLIVLEGESVGLKEEEATQQILSPPYLVYNMCGLTLRSSYTSYQQVNSGAASLLATLVSEWLAECPQHSINPITAEARSGSLGVQHTSLSEVVASVSVPHNTVIQSTLSSGGHLVLDLYCGVGTLGLALSPRADVIIGVDSEPSAVEDAVYNAHMNGRPTCTYILGKVEGVLENTLSQLAGGYDIVTVIVDSPRSGLGEAVIQILKSFQCRAMRLLYVSTHLDTLQEDVAGLCDTTLNLLPPEGKQKHVSRTDMMSHFILVKSAGVDLFPHTSSFASVTLLQKMQNVAT</sequence>
<dbReference type="PROSITE" id="PS51687">
    <property type="entry name" value="SAM_MT_RNA_M5U"/>
    <property type="match status" value="1"/>
</dbReference>
<feature type="binding site" evidence="4">
    <location>
        <position position="502"/>
    </location>
    <ligand>
        <name>S-adenosyl-L-methionine</name>
        <dbReference type="ChEBI" id="CHEBI:59789"/>
    </ligand>
</feature>
<comment type="caution">
    <text evidence="5">The sequence shown here is derived from an EMBL/GenBank/DDBJ whole genome shotgun (WGS) entry which is preliminary data.</text>
</comment>
<dbReference type="Proteomes" id="UP000232323">
    <property type="component" value="Unassembled WGS sequence"/>
</dbReference>
<feature type="binding site" evidence="4">
    <location>
        <position position="597"/>
    </location>
    <ligand>
        <name>S-adenosyl-L-methionine</name>
        <dbReference type="ChEBI" id="CHEBI:59789"/>
    </ligand>
</feature>
<dbReference type="STRING" id="1157962.A0A250XNI5"/>
<comment type="caution">
    <text evidence="4">Lacks conserved residue(s) required for the propagation of feature annotation.</text>
</comment>
<feature type="binding site" evidence="4">
    <location>
        <position position="576"/>
    </location>
    <ligand>
        <name>S-adenosyl-L-methionine</name>
        <dbReference type="ChEBI" id="CHEBI:59789"/>
    </ligand>
</feature>
<evidence type="ECO:0000313" key="5">
    <source>
        <dbReference type="EMBL" id="GAX84651.1"/>
    </source>
</evidence>
<dbReference type="Pfam" id="PF05958">
    <property type="entry name" value="tRNA_U5-meth_tr"/>
    <property type="match status" value="1"/>
</dbReference>
<protein>
    <recommendedName>
        <fullName evidence="7">Methyltransferase domain-containing protein</fullName>
    </recommendedName>
</protein>
<name>A0A250XNI5_9CHLO</name>
<dbReference type="GO" id="GO:0006396">
    <property type="term" value="P:RNA processing"/>
    <property type="evidence" value="ECO:0007669"/>
    <property type="project" value="InterPro"/>
</dbReference>
<dbReference type="InterPro" id="IPR029063">
    <property type="entry name" value="SAM-dependent_MTases_sf"/>
</dbReference>
<dbReference type="GO" id="GO:0032259">
    <property type="term" value="P:methylation"/>
    <property type="evidence" value="ECO:0007669"/>
    <property type="project" value="UniProtKB-KW"/>
</dbReference>
<evidence type="ECO:0008006" key="7">
    <source>
        <dbReference type="Google" id="ProtNLM"/>
    </source>
</evidence>
<dbReference type="InterPro" id="IPR045850">
    <property type="entry name" value="TRM2_met"/>
</dbReference>
<proteinExistence type="inferred from homology"/>
<keyword evidence="1 4" id="KW-0489">Methyltransferase</keyword>
<dbReference type="SUPFAM" id="SSF53335">
    <property type="entry name" value="S-adenosyl-L-methionine-dependent methyltransferases"/>
    <property type="match status" value="1"/>
</dbReference>
<keyword evidence="2 4" id="KW-0808">Transferase</keyword>
<evidence type="ECO:0000256" key="3">
    <source>
        <dbReference type="ARBA" id="ARBA00022691"/>
    </source>
</evidence>
<dbReference type="PANTHER" id="PTHR45904:SF2">
    <property type="entry name" value="TRNA (URACIL-5-)-METHYLTRANSFERASE HOMOLOG A"/>
    <property type="match status" value="1"/>
</dbReference>
<organism evidence="5 6">
    <name type="scientific">Chlamydomonas eustigma</name>
    <dbReference type="NCBI Taxonomy" id="1157962"/>
    <lineage>
        <taxon>Eukaryota</taxon>
        <taxon>Viridiplantae</taxon>
        <taxon>Chlorophyta</taxon>
        <taxon>core chlorophytes</taxon>
        <taxon>Chlorophyceae</taxon>
        <taxon>CS clade</taxon>
        <taxon>Chlamydomonadales</taxon>
        <taxon>Chlamydomonadaceae</taxon>
        <taxon>Chlamydomonas</taxon>
    </lineage>
</organism>
<dbReference type="PANTHER" id="PTHR45904">
    <property type="entry name" value="TRNA (URACIL-5-)-METHYLTRANSFERASE"/>
    <property type="match status" value="1"/>
</dbReference>